<evidence type="ECO:0000313" key="9">
    <source>
        <dbReference type="Proteomes" id="UP000076612"/>
    </source>
</evidence>
<dbReference type="EMBL" id="LQQR01000016">
    <property type="protein sequence ID" value="KZE20169.1"/>
    <property type="molecule type" value="Genomic_DNA"/>
</dbReference>
<accession>A0A165E6W4</accession>
<dbReference type="Gene3D" id="3.40.309.10">
    <property type="entry name" value="Aldehyde Dehydrogenase, Chain A, domain 2"/>
    <property type="match status" value="1"/>
</dbReference>
<dbReference type="GO" id="GO:0016620">
    <property type="term" value="F:oxidoreductase activity, acting on the aldehyde or oxo group of donors, NAD or NADP as acceptor"/>
    <property type="evidence" value="ECO:0007669"/>
    <property type="project" value="InterPro"/>
</dbReference>
<dbReference type="InterPro" id="IPR016161">
    <property type="entry name" value="Ald_DH/histidinol_DH"/>
</dbReference>
<dbReference type="PANTHER" id="PTHR42986:SF1">
    <property type="entry name" value="BENZALDEHYDE DEHYDROGENASE YFMT"/>
    <property type="match status" value="1"/>
</dbReference>
<dbReference type="Proteomes" id="UP000076612">
    <property type="component" value="Unassembled WGS sequence"/>
</dbReference>
<evidence type="ECO:0000256" key="3">
    <source>
        <dbReference type="ARBA" id="ARBA00023027"/>
    </source>
</evidence>
<dbReference type="InterPro" id="IPR029510">
    <property type="entry name" value="Ald_DH_CS_GLU"/>
</dbReference>
<reference evidence="9" key="1">
    <citation type="submission" date="2016-01" db="EMBL/GenBank/DDBJ databases">
        <title>Draft genome of Chromobacterium sp. F49.</title>
        <authorList>
            <person name="Hong K.W."/>
        </authorList>
    </citation>
    <scope>NUCLEOTIDE SEQUENCE [LARGE SCALE GENOMIC DNA]</scope>
    <source>
        <strain evidence="9">M40</strain>
    </source>
</reference>
<dbReference type="AlphaFoldDB" id="A0A165E6W4"/>
<dbReference type="Proteomes" id="UP000594979">
    <property type="component" value="Chromosome"/>
</dbReference>
<dbReference type="STRING" id="33889.AVW13_11020"/>
<evidence type="ECO:0000256" key="2">
    <source>
        <dbReference type="ARBA" id="ARBA00023002"/>
    </source>
</evidence>
<sequence length="487" mass="50714">MSTDTFLGTDWHGSIFTGAWSPGGGETYPVVEPATGQTLAEIGAASADDVYAAAARAASAQKQWARTTPAEKAAVLRRAGDLWAEHAAEIGEWIVRESGAIQPKADLETTMAAQICYESASLPSHPKGEVLPSNEPRWSFSRRLPAGVVSVIAPFNFPLILSIRSVAPALALGNAVLLKPDPRTAVSGGVTLARIFAEAGLPEGLLQVLPGGRDVGEAVVDAPEVSVISFTGSTAAGRKVGEAAGRLLKRCHLELGGNNALIVLPGADLAAATSAGAFGSWMHQGQICMTTGRHLVHDSLYDDYVGALSERARNLPVGNPAAEEVALGPIIDEGQRRRVRDIIDKAQADGARLAAGGAGEGAFVPPTVLADLTPTNPAWTQEIFGPVAPVGRFSTLEEAAELVNASEYGLSLGILGDVGMALELADLVDTGKVHINEQTVSDEANVPFGGMKDSGNGSRFGGAQANIEAFTETQWVTMRPEIAAYPF</sequence>
<feature type="domain" description="Aldehyde dehydrogenase" evidence="6">
    <location>
        <begin position="20"/>
        <end position="476"/>
    </location>
</feature>
<dbReference type="Gene3D" id="3.40.605.10">
    <property type="entry name" value="Aldehyde Dehydrogenase, Chain A, domain 1"/>
    <property type="match status" value="1"/>
</dbReference>
<reference evidence="7" key="2">
    <citation type="submission" date="2016-01" db="EMBL/GenBank/DDBJ databases">
        <authorList>
            <person name="Hong K.W."/>
        </authorList>
    </citation>
    <scope>NUCLEOTIDE SEQUENCE</scope>
    <source>
        <strain evidence="7">M40</strain>
    </source>
</reference>
<evidence type="ECO:0000256" key="5">
    <source>
        <dbReference type="RuleBase" id="RU003345"/>
    </source>
</evidence>
<dbReference type="InterPro" id="IPR016162">
    <property type="entry name" value="Ald_DH_N"/>
</dbReference>
<name>A0A165E6W4_9MICO</name>
<feature type="active site" evidence="4">
    <location>
        <position position="254"/>
    </location>
</feature>
<evidence type="ECO:0000313" key="7">
    <source>
        <dbReference type="EMBL" id="KZE20169.1"/>
    </source>
</evidence>
<evidence type="ECO:0000259" key="6">
    <source>
        <dbReference type="Pfam" id="PF00171"/>
    </source>
</evidence>
<dbReference type="GeneID" id="99775142"/>
<evidence type="ECO:0000313" key="10">
    <source>
        <dbReference type="Proteomes" id="UP000594979"/>
    </source>
</evidence>
<comment type="similarity">
    <text evidence="1 5">Belongs to the aldehyde dehydrogenase family.</text>
</comment>
<dbReference type="KEGG" id="bcau:I6G59_07020"/>
<keyword evidence="2 5" id="KW-0560">Oxidoreductase</keyword>
<dbReference type="SUPFAM" id="SSF53720">
    <property type="entry name" value="ALDH-like"/>
    <property type="match status" value="1"/>
</dbReference>
<evidence type="ECO:0000313" key="8">
    <source>
        <dbReference type="EMBL" id="QPS35042.1"/>
    </source>
</evidence>
<dbReference type="PANTHER" id="PTHR42986">
    <property type="entry name" value="BENZALDEHYDE DEHYDROGENASE YFMT"/>
    <property type="match status" value="1"/>
</dbReference>
<dbReference type="RefSeq" id="WP_063249952.1">
    <property type="nucleotide sequence ID" value="NZ_CBDRLP010000013.1"/>
</dbReference>
<evidence type="ECO:0000256" key="1">
    <source>
        <dbReference type="ARBA" id="ARBA00009986"/>
    </source>
</evidence>
<evidence type="ECO:0000256" key="4">
    <source>
        <dbReference type="PROSITE-ProRule" id="PRU10007"/>
    </source>
</evidence>
<organism evidence="7 9">
    <name type="scientific">Brevibacterium casei</name>
    <dbReference type="NCBI Taxonomy" id="33889"/>
    <lineage>
        <taxon>Bacteria</taxon>
        <taxon>Bacillati</taxon>
        <taxon>Actinomycetota</taxon>
        <taxon>Actinomycetes</taxon>
        <taxon>Micrococcales</taxon>
        <taxon>Brevibacteriaceae</taxon>
        <taxon>Brevibacterium</taxon>
    </lineage>
</organism>
<gene>
    <name evidence="7" type="ORF">AVW13_11020</name>
    <name evidence="8" type="ORF">I6G59_07020</name>
</gene>
<keyword evidence="3" id="KW-0520">NAD</keyword>
<dbReference type="InterPro" id="IPR016163">
    <property type="entry name" value="Ald_DH_C"/>
</dbReference>
<proteinExistence type="inferred from homology"/>
<dbReference type="PROSITE" id="PS00687">
    <property type="entry name" value="ALDEHYDE_DEHYDR_GLU"/>
    <property type="match status" value="1"/>
</dbReference>
<dbReference type="InterPro" id="IPR015590">
    <property type="entry name" value="Aldehyde_DH_dom"/>
</dbReference>
<dbReference type="CDD" id="cd07152">
    <property type="entry name" value="ALDH_BenzADH"/>
    <property type="match status" value="1"/>
</dbReference>
<protein>
    <submittedName>
        <fullName evidence="7">Benzaldehyde dehydrogenase</fullName>
    </submittedName>
</protein>
<reference evidence="8 10" key="3">
    <citation type="submission" date="2020-12" db="EMBL/GenBank/DDBJ databases">
        <title>FDA dAtabase for Regulatory Grade micrObial Sequences (FDA-ARGOS): Supporting development and validation of Infectious Disease Dx tests.</title>
        <authorList>
            <person name="Sproer C."/>
            <person name="Gronow S."/>
            <person name="Severitt S."/>
            <person name="Schroder I."/>
            <person name="Tallon L."/>
            <person name="Sadzewicz L."/>
            <person name="Zhao X."/>
            <person name="Boylan J."/>
            <person name="Ott S."/>
            <person name="Bowen H."/>
            <person name="Vavikolanu K."/>
            <person name="Mehta A."/>
            <person name="Aluvathingal J."/>
            <person name="Nadendla S."/>
            <person name="Lowell S."/>
            <person name="Myers T."/>
            <person name="Yan Y."/>
            <person name="Sichtig H."/>
        </authorList>
    </citation>
    <scope>NUCLEOTIDE SEQUENCE [LARGE SCALE GENOMIC DNA]</scope>
    <source>
        <strain evidence="8 10">FDAARGOS_902</strain>
    </source>
</reference>
<dbReference type="Pfam" id="PF00171">
    <property type="entry name" value="Aldedh"/>
    <property type="match status" value="1"/>
</dbReference>
<dbReference type="EMBL" id="CP065682">
    <property type="protein sequence ID" value="QPS35042.1"/>
    <property type="molecule type" value="Genomic_DNA"/>
</dbReference>